<dbReference type="InterPro" id="IPR009241">
    <property type="entry name" value="HigB-like"/>
</dbReference>
<accession>A0A0H3ZLN9</accession>
<name>A0A0H3ZLN9_9VIBR</name>
<evidence type="ECO:0000313" key="1">
    <source>
        <dbReference type="EMBL" id="AKN37020.1"/>
    </source>
</evidence>
<dbReference type="Pfam" id="PF05973">
    <property type="entry name" value="Gp49"/>
    <property type="match status" value="1"/>
</dbReference>
<dbReference type="EMBL" id="KP795522">
    <property type="protein sequence ID" value="AKN37020.1"/>
    <property type="molecule type" value="Genomic_DNA"/>
</dbReference>
<dbReference type="PIRSF" id="PIRSF028744">
    <property type="entry name" value="Addict_mod_HI1419"/>
    <property type="match status" value="1"/>
</dbReference>
<dbReference type="InterPro" id="IPR014056">
    <property type="entry name" value="TypeIITA-like_toxin_pred"/>
</dbReference>
<sequence length="102" mass="11499">MPMLEKTIKSTPLFTKWLRSQKDPKAKATIVSRVQRLKFGLYGDCKSVGSGVHELRISTGKGYRVYFKERNKQITIVLCGGNKATQQVDITKAKQLAKDLNL</sequence>
<dbReference type="PANTHER" id="PTHR41791:SF1">
    <property type="entry name" value="SSL7039 PROTEIN"/>
    <property type="match status" value="1"/>
</dbReference>
<organism evidence="1">
    <name type="scientific">Vibrio cyclitrophicus</name>
    <dbReference type="NCBI Taxonomy" id="47951"/>
    <lineage>
        <taxon>Bacteria</taxon>
        <taxon>Pseudomonadati</taxon>
        <taxon>Pseudomonadota</taxon>
        <taxon>Gammaproteobacteria</taxon>
        <taxon>Vibrionales</taxon>
        <taxon>Vibrionaceae</taxon>
        <taxon>Vibrio</taxon>
    </lineage>
</organism>
<protein>
    <submittedName>
        <fullName evidence="1">Putative toxin</fullName>
    </submittedName>
</protein>
<dbReference type="NCBIfam" id="TIGR02683">
    <property type="entry name" value="upstrm_HI1419"/>
    <property type="match status" value="1"/>
</dbReference>
<reference evidence="1" key="1">
    <citation type="journal article" date="2015" name="MBio">
        <title>Eco-Evolutionary Dynamics of Episomes among Ecologically Cohesive Bacterial Populations.</title>
        <authorList>
            <person name="Xue H."/>
            <person name="Cordero O.X."/>
            <person name="Camas F.M."/>
            <person name="Trimble W."/>
            <person name="Meyer F."/>
            <person name="Guglielmini J."/>
            <person name="Rocha E.P."/>
            <person name="Polz M.F."/>
        </authorList>
    </citation>
    <scope>NUCLEOTIDE SEQUENCE</scope>
    <source>
        <strain evidence="1">FF_61</strain>
    </source>
</reference>
<dbReference type="AlphaFoldDB" id="A0A0H3ZLN9"/>
<proteinExistence type="predicted"/>
<dbReference type="PANTHER" id="PTHR41791">
    <property type="entry name" value="SSL7039 PROTEIN"/>
    <property type="match status" value="1"/>
</dbReference>